<dbReference type="GO" id="GO:0016740">
    <property type="term" value="F:transferase activity"/>
    <property type="evidence" value="ECO:0007669"/>
    <property type="project" value="UniProtKB-KW"/>
</dbReference>
<evidence type="ECO:0000256" key="1">
    <source>
        <dbReference type="ARBA" id="ARBA00022679"/>
    </source>
</evidence>
<dbReference type="EMBL" id="LPIX01000057">
    <property type="protein sequence ID" value="KWE03143.1"/>
    <property type="molecule type" value="Genomic_DNA"/>
</dbReference>
<accession>A0A125G883</accession>
<feature type="domain" description="Glycosyltransferase 2-like" evidence="2">
    <location>
        <begin position="4"/>
        <end position="95"/>
    </location>
</feature>
<evidence type="ECO:0008006" key="6">
    <source>
        <dbReference type="Google" id="ProtNLM"/>
    </source>
</evidence>
<protein>
    <recommendedName>
        <fullName evidence="6">Glycosyl transferase</fullName>
    </recommendedName>
</protein>
<sequence>MSLSVIVPAHSKAPRLALTLAGLAGQSGCGDVELVIVADNATPAVQQVIAAAPPARVVETPGVGRAAARNAGATVARGEWLVFVDDDILVQADFLACHRSAQAEQPGLVHGMLRELIGLLRVDDPALGGPSCPPIDAAALRAGCWSPGAARAVANPLEQAAEHAEAARWPWLACAGANLSVPRATWLASGGFDEAYGTRWGMEDIDFAFRLWASGVPVRLAPQARGYHMSHYNAARWDEHHDNLRRFQQRAACPEADALDALLSPAGSVERYRQRVDQIRQRGVSPA</sequence>
<dbReference type="InterPro" id="IPR029044">
    <property type="entry name" value="Nucleotide-diphossugar_trans"/>
</dbReference>
<dbReference type="InterPro" id="IPR001173">
    <property type="entry name" value="Glyco_trans_2-like"/>
</dbReference>
<dbReference type="InterPro" id="IPR050834">
    <property type="entry name" value="Glycosyltransf_2"/>
</dbReference>
<dbReference type="PANTHER" id="PTHR43685">
    <property type="entry name" value="GLYCOSYLTRANSFERASE"/>
    <property type="match status" value="1"/>
</dbReference>
<evidence type="ECO:0000313" key="4">
    <source>
        <dbReference type="EMBL" id="KWE03143.1"/>
    </source>
</evidence>
<dbReference type="Gene3D" id="3.90.550.10">
    <property type="entry name" value="Spore Coat Polysaccharide Biosynthesis Protein SpsA, Chain A"/>
    <property type="match status" value="1"/>
</dbReference>
<keyword evidence="1" id="KW-0808">Transferase</keyword>
<gene>
    <name evidence="4" type="ORF">WL73_15400</name>
</gene>
<name>A0A125G883_9BURK</name>
<dbReference type="PANTHER" id="PTHR43685:SF2">
    <property type="entry name" value="GLYCOSYLTRANSFERASE 2-LIKE DOMAIN-CONTAINING PROTEIN"/>
    <property type="match status" value="1"/>
</dbReference>
<dbReference type="Proteomes" id="UP000062998">
    <property type="component" value="Unassembled WGS sequence"/>
</dbReference>
<dbReference type="AlphaFoldDB" id="A0A125G883"/>
<feature type="domain" description="Galactosyltransferase C-terminal" evidence="3">
    <location>
        <begin position="169"/>
        <end position="231"/>
    </location>
</feature>
<dbReference type="Pfam" id="PF02709">
    <property type="entry name" value="Glyco_transf_7C"/>
    <property type="match status" value="1"/>
</dbReference>
<dbReference type="Pfam" id="PF00535">
    <property type="entry name" value="Glycos_transf_2"/>
    <property type="match status" value="1"/>
</dbReference>
<dbReference type="RefSeq" id="WP_059967679.1">
    <property type="nucleotide sequence ID" value="NZ_CP013465.1"/>
</dbReference>
<evidence type="ECO:0000313" key="5">
    <source>
        <dbReference type="Proteomes" id="UP000062998"/>
    </source>
</evidence>
<evidence type="ECO:0000259" key="3">
    <source>
        <dbReference type="Pfam" id="PF02709"/>
    </source>
</evidence>
<organism evidence="4 5">
    <name type="scientific">Burkholderia ubonensis</name>
    <dbReference type="NCBI Taxonomy" id="101571"/>
    <lineage>
        <taxon>Bacteria</taxon>
        <taxon>Pseudomonadati</taxon>
        <taxon>Pseudomonadota</taxon>
        <taxon>Betaproteobacteria</taxon>
        <taxon>Burkholderiales</taxon>
        <taxon>Burkholderiaceae</taxon>
        <taxon>Burkholderia</taxon>
        <taxon>Burkholderia cepacia complex</taxon>
    </lineage>
</organism>
<dbReference type="OrthoDB" id="9801954at2"/>
<dbReference type="InterPro" id="IPR027791">
    <property type="entry name" value="Galactosyl_T_C"/>
</dbReference>
<proteinExistence type="predicted"/>
<reference evidence="4 5" key="1">
    <citation type="submission" date="2015-11" db="EMBL/GenBank/DDBJ databases">
        <title>Expanding the genomic diversity of Burkholderia species for the development of highly accurate diagnostics.</title>
        <authorList>
            <person name="Sahl J."/>
            <person name="Keim P."/>
            <person name="Wagner D."/>
        </authorList>
    </citation>
    <scope>NUCLEOTIDE SEQUENCE [LARGE SCALE GENOMIC DNA]</scope>
    <source>
        <strain evidence="4 5">MSMB2167WGS</strain>
    </source>
</reference>
<dbReference type="SUPFAM" id="SSF53448">
    <property type="entry name" value="Nucleotide-diphospho-sugar transferases"/>
    <property type="match status" value="1"/>
</dbReference>
<evidence type="ECO:0000259" key="2">
    <source>
        <dbReference type="Pfam" id="PF00535"/>
    </source>
</evidence>
<comment type="caution">
    <text evidence="4">The sequence shown here is derived from an EMBL/GenBank/DDBJ whole genome shotgun (WGS) entry which is preliminary data.</text>
</comment>